<proteinExistence type="predicted"/>
<organism evidence="5 6">
    <name type="scientific">Ornithinimicrobium kibberense</name>
    <dbReference type="NCBI Taxonomy" id="282060"/>
    <lineage>
        <taxon>Bacteria</taxon>
        <taxon>Bacillati</taxon>
        <taxon>Actinomycetota</taxon>
        <taxon>Actinomycetes</taxon>
        <taxon>Micrococcales</taxon>
        <taxon>Ornithinimicrobiaceae</taxon>
        <taxon>Ornithinimicrobium</taxon>
    </lineage>
</organism>
<dbReference type="InterPro" id="IPR028098">
    <property type="entry name" value="Glyco_trans_4-like_N"/>
</dbReference>
<dbReference type="SUPFAM" id="SSF53756">
    <property type="entry name" value="UDP-Glycosyltransferase/glycogen phosphorylase"/>
    <property type="match status" value="1"/>
</dbReference>
<gene>
    <name evidence="5" type="ORF">ACFFN0_00055</name>
</gene>
<protein>
    <recommendedName>
        <fullName evidence="1">D-inositol 3-phosphate glycosyltransferase</fullName>
    </recommendedName>
</protein>
<evidence type="ECO:0000256" key="1">
    <source>
        <dbReference type="ARBA" id="ARBA00021292"/>
    </source>
</evidence>
<evidence type="ECO:0000256" key="3">
    <source>
        <dbReference type="ARBA" id="ARBA00022679"/>
    </source>
</evidence>
<keyword evidence="6" id="KW-1185">Reference proteome</keyword>
<evidence type="ECO:0000313" key="6">
    <source>
        <dbReference type="Proteomes" id="UP001589613"/>
    </source>
</evidence>
<evidence type="ECO:0000313" key="5">
    <source>
        <dbReference type="EMBL" id="MFB9730435.1"/>
    </source>
</evidence>
<dbReference type="InterPro" id="IPR050194">
    <property type="entry name" value="Glycosyltransferase_grp1"/>
</dbReference>
<dbReference type="PANTHER" id="PTHR45947">
    <property type="entry name" value="SULFOQUINOVOSYL TRANSFERASE SQD2"/>
    <property type="match status" value="1"/>
</dbReference>
<keyword evidence="2 5" id="KW-0328">Glycosyltransferase</keyword>
<dbReference type="RefSeq" id="WP_181409591.1">
    <property type="nucleotide sequence ID" value="NZ_JBHMAX010000001.1"/>
</dbReference>
<keyword evidence="3 5" id="KW-0808">Transferase</keyword>
<feature type="domain" description="Glycosyltransferase subfamily 4-like N-terminal" evidence="4">
    <location>
        <begin position="18"/>
        <end position="168"/>
    </location>
</feature>
<dbReference type="EMBL" id="JBHMAX010000001">
    <property type="protein sequence ID" value="MFB9730435.1"/>
    <property type="molecule type" value="Genomic_DNA"/>
</dbReference>
<evidence type="ECO:0000256" key="2">
    <source>
        <dbReference type="ARBA" id="ARBA00022676"/>
    </source>
</evidence>
<name>A0ABV5UY39_9MICO</name>
<dbReference type="Pfam" id="PF13579">
    <property type="entry name" value="Glyco_trans_4_4"/>
    <property type="match status" value="1"/>
</dbReference>
<evidence type="ECO:0000259" key="4">
    <source>
        <dbReference type="Pfam" id="PF13579"/>
    </source>
</evidence>
<dbReference type="Gene3D" id="3.40.50.2000">
    <property type="entry name" value="Glycogen Phosphorylase B"/>
    <property type="match status" value="2"/>
</dbReference>
<sequence>MRLRRPARVLLVTALVAGGVGRHVQMLAAGLAAGGHRVVVACPSEVAARFDLGQHAQIVPLTVGASAHPVRDARAVRVLRAVGATADVVHAHGLRAGALCSVALRRSDPLVVTTHNAPPDGRADRLVYTGMERLVAARSDLLLAVSPDLAVRARTAGAAAVDLAVVPAPAAARRNPAAARQQLRAAAGLEPDATVVLVVGRLAPQKGLARAVAMLDHLNRSGSAGPAGVHLVVAGEGPEEEQLGTAARGRADLHLLGHRTDVPDLLAGADVVLSAARWEGQPVWLQEALLQRAPVVATDVGGTALVVGGAAVLVPDQGGDDQVAAGLADAVRGLLEHPAERTILRGRAAVRAAELPTEADAVAAAVAAYERVLADHPRPGPAGA</sequence>
<dbReference type="PANTHER" id="PTHR45947:SF3">
    <property type="entry name" value="SULFOQUINOVOSYL TRANSFERASE SQD2"/>
    <property type="match status" value="1"/>
</dbReference>
<reference evidence="5 6" key="1">
    <citation type="submission" date="2024-09" db="EMBL/GenBank/DDBJ databases">
        <authorList>
            <person name="Sun Q."/>
            <person name="Mori K."/>
        </authorList>
    </citation>
    <scope>NUCLEOTIDE SEQUENCE [LARGE SCALE GENOMIC DNA]</scope>
    <source>
        <strain evidence="5 6">JCM 12763</strain>
    </source>
</reference>
<accession>A0ABV5UY39</accession>
<dbReference type="Pfam" id="PF13692">
    <property type="entry name" value="Glyco_trans_1_4"/>
    <property type="match status" value="1"/>
</dbReference>
<comment type="caution">
    <text evidence="5">The sequence shown here is derived from an EMBL/GenBank/DDBJ whole genome shotgun (WGS) entry which is preliminary data.</text>
</comment>
<dbReference type="Proteomes" id="UP001589613">
    <property type="component" value="Unassembled WGS sequence"/>
</dbReference>
<dbReference type="GO" id="GO:0016757">
    <property type="term" value="F:glycosyltransferase activity"/>
    <property type="evidence" value="ECO:0007669"/>
    <property type="project" value="UniProtKB-KW"/>
</dbReference>
<dbReference type="CDD" id="cd03801">
    <property type="entry name" value="GT4_PimA-like"/>
    <property type="match status" value="1"/>
</dbReference>